<gene>
    <name evidence="4" type="primary">Ccdc146_1</name>
    <name evidence="4" type="ORF">ATLROG_R10411</name>
</gene>
<feature type="coiled-coil region" evidence="2">
    <location>
        <begin position="522"/>
        <end position="556"/>
    </location>
</feature>
<evidence type="ECO:0000256" key="1">
    <source>
        <dbReference type="ARBA" id="ARBA00023054"/>
    </source>
</evidence>
<evidence type="ECO:0000256" key="2">
    <source>
        <dbReference type="SAM" id="Coils"/>
    </source>
</evidence>
<sequence>SLQESEIQLLQEAKRLSIELEKQQHELEKAEQFPEEPSNEVSRLRQQLLSCQKEYNAIKEREYAVQFKMECLQEEKRLLENEYKRVPKQRADKKIKQLKENCDELCKEVIQRKTEVNAIREDISSKQKLMLIDKKEVDKLLEKQANLKDELVKTLDVPAQLGKETEKMNRRKIDAEKKKEALNDQIGELHGSLKAIEKRTEEILQEREDVMRELDGKQILLESKERECITLTKLLEISREKESGVLSDREALEDDLNKCALEKKKQHDILIHKQTQKEKELKKLKKTELQLNVIYDSLEQDKSWHKRLKLEAEAICKSNGVLLERRRELQKEIEMTKRSLAEQEMISKMDSHMIEECIAEERRLFREQEKCRDELSRLAHLTWLKVEEKEKQSRDVQKAQIQLQNTIKEIRKKDLEIRYYKKREREIQNQLQRFSNLCDVLQNERNKCMNLVHAAQQKASQIKNRVKLLGNEIENLRNTVITKERKLQKQQLKNRNNAAITESLKSDYCKVAQIIHEMNKKKEQQCLNLEKLTSTVTRVEEEIEQLRKNYERAIQHRNESGLLLRSREEELCILYEKINMQEMLCRNGDIEMQTMDEKIRFLKLKVAEKRRQIKLCLEALPVKNALGAHLVVLQIQ</sequence>
<dbReference type="OrthoDB" id="9069109at2759"/>
<organism evidence="4 5">
    <name type="scientific">Atlantisia rogersi</name>
    <name type="common">Inaccessible Island rail</name>
    <dbReference type="NCBI Taxonomy" id="2478892"/>
    <lineage>
        <taxon>Eukaryota</taxon>
        <taxon>Metazoa</taxon>
        <taxon>Chordata</taxon>
        <taxon>Craniata</taxon>
        <taxon>Vertebrata</taxon>
        <taxon>Euteleostomi</taxon>
        <taxon>Archelosauria</taxon>
        <taxon>Archosauria</taxon>
        <taxon>Dinosauria</taxon>
        <taxon>Saurischia</taxon>
        <taxon>Theropoda</taxon>
        <taxon>Coelurosauria</taxon>
        <taxon>Aves</taxon>
        <taxon>Neognathae</taxon>
        <taxon>Neoaves</taxon>
        <taxon>Gruiformes</taxon>
        <taxon>Rallidae</taxon>
        <taxon>Atlantisia</taxon>
    </lineage>
</organism>
<dbReference type="AlphaFoldDB" id="A0A7L3X0B4"/>
<name>A0A7L3X0B4_9GRUI</name>
<dbReference type="Pfam" id="PF21771">
    <property type="entry name" value="CFAP58_CC"/>
    <property type="match status" value="1"/>
</dbReference>
<feature type="domain" description="Cilia- and flagella-associated protein 58 central coiled coil" evidence="3">
    <location>
        <begin position="401"/>
        <end position="612"/>
    </location>
</feature>
<evidence type="ECO:0000259" key="3">
    <source>
        <dbReference type="Pfam" id="PF21771"/>
    </source>
</evidence>
<keyword evidence="1 2" id="KW-0175">Coiled coil</keyword>
<protein>
    <submittedName>
        <fullName evidence="4">CC146 protein</fullName>
    </submittedName>
</protein>
<reference evidence="4 5" key="1">
    <citation type="submission" date="2019-09" db="EMBL/GenBank/DDBJ databases">
        <title>Bird 10,000 Genomes (B10K) Project - Family phase.</title>
        <authorList>
            <person name="Zhang G."/>
        </authorList>
    </citation>
    <scope>NUCLEOTIDE SEQUENCE [LARGE SCALE GENOMIC DNA]</scope>
    <source>
        <strain evidence="4">OUT-0055</strain>
        <tissue evidence="4">Blood</tissue>
    </source>
</reference>
<dbReference type="Proteomes" id="UP000518911">
    <property type="component" value="Unassembled WGS sequence"/>
</dbReference>
<keyword evidence="5" id="KW-1185">Reference proteome</keyword>
<dbReference type="EMBL" id="VZUJ01139045">
    <property type="protein sequence ID" value="NXV82538.1"/>
    <property type="molecule type" value="Genomic_DNA"/>
</dbReference>
<feature type="coiled-coil region" evidence="2">
    <location>
        <begin position="389"/>
        <end position="493"/>
    </location>
</feature>
<dbReference type="InterPro" id="IPR049270">
    <property type="entry name" value="CFAP58_CC"/>
</dbReference>
<feature type="non-terminal residue" evidence="4">
    <location>
        <position position="636"/>
    </location>
</feature>
<dbReference type="GO" id="GO:0005856">
    <property type="term" value="C:cytoskeleton"/>
    <property type="evidence" value="ECO:0007669"/>
    <property type="project" value="TreeGrafter"/>
</dbReference>
<evidence type="ECO:0000313" key="4">
    <source>
        <dbReference type="EMBL" id="NXV82538.1"/>
    </source>
</evidence>
<accession>A0A7L3X0B4</accession>
<feature type="coiled-coil region" evidence="2">
    <location>
        <begin position="165"/>
        <end position="227"/>
    </location>
</feature>
<proteinExistence type="predicted"/>
<dbReference type="PANTHER" id="PTHR32083">
    <property type="entry name" value="CILIA AND FLAGELLA-ASSOCIATED PROTEIN 58-RELATED"/>
    <property type="match status" value="1"/>
</dbReference>
<comment type="caution">
    <text evidence="4">The sequence shown here is derived from an EMBL/GenBank/DDBJ whole genome shotgun (WGS) entry which is preliminary data.</text>
</comment>
<dbReference type="PANTHER" id="PTHR32083:SF34">
    <property type="entry name" value="COILED-COIL DOMAIN-CONTAINING PROTEIN 146"/>
    <property type="match status" value="1"/>
</dbReference>
<feature type="non-terminal residue" evidence="4">
    <location>
        <position position="1"/>
    </location>
</feature>
<evidence type="ECO:0000313" key="5">
    <source>
        <dbReference type="Proteomes" id="UP000518911"/>
    </source>
</evidence>
<feature type="coiled-coil region" evidence="2">
    <location>
        <begin position="6"/>
        <end position="115"/>
    </location>
</feature>